<organism evidence="1 2">
    <name type="scientific">Candidatus Giovannonibacteria bacterium GW2011_GWB1_44_23</name>
    <dbReference type="NCBI Taxonomy" id="1618652"/>
    <lineage>
        <taxon>Bacteria</taxon>
        <taxon>Candidatus Giovannoniibacteriota</taxon>
    </lineage>
</organism>
<protein>
    <submittedName>
        <fullName evidence="1">Uncharacterized protein</fullName>
    </submittedName>
</protein>
<accession>A0A0G1IDI0</accession>
<dbReference type="EMBL" id="LCIN01000012">
    <property type="protein sequence ID" value="KKT56873.1"/>
    <property type="molecule type" value="Genomic_DNA"/>
</dbReference>
<evidence type="ECO:0000313" key="2">
    <source>
        <dbReference type="Proteomes" id="UP000033977"/>
    </source>
</evidence>
<gene>
    <name evidence="1" type="ORF">UW49_C0012G0009</name>
</gene>
<evidence type="ECO:0000313" key="1">
    <source>
        <dbReference type="EMBL" id="KKT56873.1"/>
    </source>
</evidence>
<dbReference type="AlphaFoldDB" id="A0A0G1IDI0"/>
<comment type="caution">
    <text evidence="1">The sequence shown here is derived from an EMBL/GenBank/DDBJ whole genome shotgun (WGS) entry which is preliminary data.</text>
</comment>
<name>A0A0G1IDI0_9BACT</name>
<reference evidence="1 2" key="1">
    <citation type="journal article" date="2015" name="Nature">
        <title>rRNA introns, odd ribosomes, and small enigmatic genomes across a large radiation of phyla.</title>
        <authorList>
            <person name="Brown C.T."/>
            <person name="Hug L.A."/>
            <person name="Thomas B.C."/>
            <person name="Sharon I."/>
            <person name="Castelle C.J."/>
            <person name="Singh A."/>
            <person name="Wilkins M.J."/>
            <person name="Williams K.H."/>
            <person name="Banfield J.F."/>
        </authorList>
    </citation>
    <scope>NUCLEOTIDE SEQUENCE [LARGE SCALE GENOMIC DNA]</scope>
</reference>
<dbReference type="Proteomes" id="UP000033977">
    <property type="component" value="Unassembled WGS sequence"/>
</dbReference>
<sequence>MTEQMQKFKAIVETSDTIAIRIGETNDISKILAGTLLHQAFLKLNKRVSIDTQDAETASAFFETPLKSFGKEENILIKFDTEKLPVSELRYEKDGKFMKIILKSGNGDGDRAPDLSEIVLEKEALPVDLLMLIDTPETEIENALKENPHKEVVKLGTKDKALSLKVEEIFNAFFEETPQDVKEALWFFIKYEKRMDWDIGGGLREEKILRAKEALFGPSFWRLLGRALARSHFEKEIQTLWAFLPKSDFSAAGGPAFGGENVDAQKNKNSVLKILNELRALRPESRLFALLWEDAPKSISAVIASRDSTMLKNLAVSMSSVPASSYFIANGFSAFSEAEIKIRGLIRRVL</sequence>
<proteinExistence type="predicted"/>